<dbReference type="InterPro" id="IPR019734">
    <property type="entry name" value="TPR_rpt"/>
</dbReference>
<evidence type="ECO:0000313" key="3">
    <source>
        <dbReference type="EMBL" id="QTL97830.1"/>
    </source>
</evidence>
<feature type="domain" description="LA2681-like HEPN" evidence="2">
    <location>
        <begin position="310"/>
        <end position="494"/>
    </location>
</feature>
<name>A0A8A7K9E1_9FIRM</name>
<dbReference type="InterPro" id="IPR011990">
    <property type="entry name" value="TPR-like_helical_dom_sf"/>
</dbReference>
<dbReference type="Gene3D" id="1.25.40.10">
    <property type="entry name" value="Tetratricopeptide repeat domain"/>
    <property type="match status" value="1"/>
</dbReference>
<sequence>MNSYINDEVLKSFNYINDEVKKENLEEEDIFRAIGELDKEYKDDPFYKLNVNGFIANIGIDTKSEKILNYAIKRIKRTIDSFDDHRKNKLNYDIGNLILTKGDIKYPNKNIENLLEEDELVEAMSIFNKVQKSFDDSYSRANTNIGNILDYYGRNSEAIFYYDKVLAVDPNFGMALGNKAEAIYYYYNLLPERKKQTEMLFLSRDLFERALDDNRIENQGNTTAVSIFESRLNHLNNIIKCNNLKRNNTKQVKDKYKNFIFKKNLFLNYHFGLNICKDCSFKDDIFPPLISNLKEDRKNDNHVYGERIGYSIKLFNQIIEDFVSVRYLYYMVNHIEDKYNQITKYISTLDYNHNSINYGVLKTASVKLYNVLDKIANFIFVYFKIEKNEDTYFSSLTKSNFKKIIQNTGNRQLLALHSLSRDFQDGNIYSSLKNLRNKMVHEFIDIKEMDIETGHDKRYDSYHISPCELNDNLELLFYIIKSAIIYLSLSLEWESKEVMSKDQVGNLSMWSQKDIFGENY</sequence>
<proteinExistence type="predicted"/>
<dbReference type="EMBL" id="CP046640">
    <property type="protein sequence ID" value="QTL97830.1"/>
    <property type="molecule type" value="Genomic_DNA"/>
</dbReference>
<organism evidence="3 4">
    <name type="scientific">Iocasia fonsfrigidae</name>
    <dbReference type="NCBI Taxonomy" id="2682810"/>
    <lineage>
        <taxon>Bacteria</taxon>
        <taxon>Bacillati</taxon>
        <taxon>Bacillota</taxon>
        <taxon>Clostridia</taxon>
        <taxon>Halanaerobiales</taxon>
        <taxon>Halanaerobiaceae</taxon>
        <taxon>Iocasia</taxon>
    </lineage>
</organism>
<dbReference type="SUPFAM" id="SSF48452">
    <property type="entry name" value="TPR-like"/>
    <property type="match status" value="1"/>
</dbReference>
<dbReference type="InterPro" id="IPR040826">
    <property type="entry name" value="HEPN_LA2681"/>
</dbReference>
<protein>
    <recommendedName>
        <fullName evidence="2">LA2681-like HEPN domain-containing protein</fullName>
    </recommendedName>
</protein>
<dbReference type="Proteomes" id="UP000665020">
    <property type="component" value="Chromosome"/>
</dbReference>
<dbReference type="KEGG" id="ifn:GM661_07430"/>
<dbReference type="RefSeq" id="WP_230869432.1">
    <property type="nucleotide sequence ID" value="NZ_CP046640.1"/>
</dbReference>
<reference evidence="3" key="1">
    <citation type="submission" date="2019-12" db="EMBL/GenBank/DDBJ databases">
        <authorList>
            <person name="zhang j."/>
            <person name="sun C.M."/>
        </authorList>
    </citation>
    <scope>NUCLEOTIDE SEQUENCE</scope>
    <source>
        <strain evidence="3">NS-1</strain>
    </source>
</reference>
<dbReference type="PROSITE" id="PS50005">
    <property type="entry name" value="TPR"/>
    <property type="match status" value="1"/>
</dbReference>
<evidence type="ECO:0000256" key="1">
    <source>
        <dbReference type="PROSITE-ProRule" id="PRU00339"/>
    </source>
</evidence>
<dbReference type="Pfam" id="PF18733">
    <property type="entry name" value="HEPN_LA2681"/>
    <property type="match status" value="1"/>
</dbReference>
<dbReference type="SMART" id="SM00028">
    <property type="entry name" value="TPR"/>
    <property type="match status" value="1"/>
</dbReference>
<evidence type="ECO:0000313" key="4">
    <source>
        <dbReference type="Proteomes" id="UP000665020"/>
    </source>
</evidence>
<gene>
    <name evidence="3" type="ORF">GM661_07430</name>
</gene>
<keyword evidence="4" id="KW-1185">Reference proteome</keyword>
<keyword evidence="1" id="KW-0802">TPR repeat</keyword>
<dbReference type="AlphaFoldDB" id="A0A8A7K9E1"/>
<evidence type="ECO:0000259" key="2">
    <source>
        <dbReference type="Pfam" id="PF18733"/>
    </source>
</evidence>
<feature type="repeat" description="TPR" evidence="1">
    <location>
        <begin position="139"/>
        <end position="172"/>
    </location>
</feature>
<accession>A0A8A7K9E1</accession>